<feature type="non-terminal residue" evidence="2">
    <location>
        <position position="1"/>
    </location>
</feature>
<comment type="caution">
    <text evidence="2">The sequence shown here is derived from an EMBL/GenBank/DDBJ whole genome shotgun (WGS) entry which is preliminary data.</text>
</comment>
<evidence type="ECO:0008006" key="4">
    <source>
        <dbReference type="Google" id="ProtNLM"/>
    </source>
</evidence>
<accession>A0ABX2TL05</accession>
<name>A0ABX2TL05_9PROT</name>
<evidence type="ECO:0000313" key="2">
    <source>
        <dbReference type="EMBL" id="NYZ25022.1"/>
    </source>
</evidence>
<organism evidence="2 3">
    <name type="scientific">Azospirillum oleiclasticum</name>
    <dbReference type="NCBI Taxonomy" id="2735135"/>
    <lineage>
        <taxon>Bacteria</taxon>
        <taxon>Pseudomonadati</taxon>
        <taxon>Pseudomonadota</taxon>
        <taxon>Alphaproteobacteria</taxon>
        <taxon>Rhodospirillales</taxon>
        <taxon>Azospirillaceae</taxon>
        <taxon>Azospirillum</taxon>
    </lineage>
</organism>
<keyword evidence="3" id="KW-1185">Reference proteome</keyword>
<evidence type="ECO:0000313" key="3">
    <source>
        <dbReference type="Proteomes" id="UP000584642"/>
    </source>
</evidence>
<dbReference type="EMBL" id="JABFDB010000051">
    <property type="protein sequence ID" value="NYZ25022.1"/>
    <property type="molecule type" value="Genomic_DNA"/>
</dbReference>
<dbReference type="Proteomes" id="UP000584642">
    <property type="component" value="Unassembled WGS sequence"/>
</dbReference>
<sequence length="49" mass="4941">LVLANNGTSTGLYLVVDANGDGQVATTDIRLLGVFNNTTSVGFGDVTLG</sequence>
<gene>
    <name evidence="1" type="ORF">HND93_24670</name>
    <name evidence="2" type="ORF">HND93_35410</name>
</gene>
<dbReference type="EMBL" id="JABFDB010000023">
    <property type="protein sequence ID" value="NYZ22913.1"/>
    <property type="molecule type" value="Genomic_DNA"/>
</dbReference>
<protein>
    <recommendedName>
        <fullName evidence="4">Calcium-binding protein</fullName>
    </recommendedName>
</protein>
<evidence type="ECO:0000313" key="1">
    <source>
        <dbReference type="EMBL" id="NYZ22913.1"/>
    </source>
</evidence>
<reference evidence="2 3" key="1">
    <citation type="submission" date="2020-05" db="EMBL/GenBank/DDBJ databases">
        <title>Azospirillum oleiclasticum sp. nov, a nitrogen-fixing and heavy crude oil-emulsifying bacterium isolated from the crude oil of Yumen Oilfield.</title>
        <authorList>
            <person name="Wu D."/>
            <person name="Cai M."/>
            <person name="Zhang X."/>
        </authorList>
    </citation>
    <scope>NUCLEOTIDE SEQUENCE [LARGE SCALE GENOMIC DNA]</scope>
    <source>
        <strain evidence="2 3">ROY-1-1-2</strain>
    </source>
</reference>
<proteinExistence type="predicted"/>